<evidence type="ECO:0000313" key="10">
    <source>
        <dbReference type="WBParaSite" id="Hba_14921"/>
    </source>
</evidence>
<name>A0A1I7XB57_HETBA</name>
<feature type="transmembrane region" description="Helical" evidence="7">
    <location>
        <begin position="367"/>
        <end position="386"/>
    </location>
</feature>
<feature type="transmembrane region" description="Helical" evidence="7">
    <location>
        <begin position="438"/>
        <end position="459"/>
    </location>
</feature>
<evidence type="ECO:0000256" key="5">
    <source>
        <dbReference type="ARBA" id="ARBA00022989"/>
    </source>
</evidence>
<sequence length="559" mass="62574">MLLNWYYQDRSIVNNKLVRPNETLDAVTIYITGSFVDAGALPFLDLHTVNISKRFESEVDSTVQSIGKFARPAAMRRLPLVLLSSFSICAAFSFSECNTTKACWFHPPSCSENKKANCLSGVEWQVVPDGIEIQVCSVLFQFNTVDLFIFIYNISVFQLQTYVNDLDNTRPYYAAVGFSLNQRMDDDTVVECIQPLDGVGLVQVSFNDESYNDVLPQASSVLLENGTTSLVDGLLTCNMKFLLDNRELVSNDTRFMIHDLEARPYYLLFARGNADAWKVIFANVSLDCSNCYDSVTALVKDIHSVNDNPQFPWMSKHMVGSTYKCSSAVGNTSKFLIAYFSSLIPYSPRSNGTGSIESQSYMFHRDLFLISVILQILAVFFIFWQAGWVWFECSYKCTLSDFSKKMHTITGVVATVLAICQPFFAFMRPSPNSQYRYIFNWGHWIIGMVAWSFASAAIVLSLPLGKTGLNMVYGYAPNYVVGGYILFFIGCNVILEMLSTSNEVRMEKSDQLKPHRFIVGPSGMALSHLNGPSAESPVAPPTVSFLFCIPSINYPISSS</sequence>
<evidence type="ECO:0000256" key="7">
    <source>
        <dbReference type="SAM" id="Phobius"/>
    </source>
</evidence>
<dbReference type="PROSITE" id="PS50939">
    <property type="entry name" value="CYTOCHROME_B561"/>
    <property type="match status" value="1"/>
</dbReference>
<dbReference type="GO" id="GO:0016020">
    <property type="term" value="C:membrane"/>
    <property type="evidence" value="ECO:0007669"/>
    <property type="project" value="UniProtKB-SubCell"/>
</dbReference>
<keyword evidence="9" id="KW-1185">Reference proteome</keyword>
<feature type="transmembrane region" description="Helical" evidence="7">
    <location>
        <begin position="479"/>
        <end position="498"/>
    </location>
</feature>
<keyword evidence="6 7" id="KW-0472">Membrane</keyword>
<evidence type="ECO:0000256" key="3">
    <source>
        <dbReference type="ARBA" id="ARBA00022692"/>
    </source>
</evidence>
<dbReference type="AlphaFoldDB" id="A0A1I7XB57"/>
<feature type="transmembrane region" description="Helical" evidence="7">
    <location>
        <begin position="406"/>
        <end position="426"/>
    </location>
</feature>
<comment type="subcellular location">
    <subcellularLocation>
        <location evidence="1">Membrane</location>
    </subcellularLocation>
</comment>
<evidence type="ECO:0000256" key="2">
    <source>
        <dbReference type="ARBA" id="ARBA00022448"/>
    </source>
</evidence>
<evidence type="ECO:0000313" key="9">
    <source>
        <dbReference type="Proteomes" id="UP000095283"/>
    </source>
</evidence>
<evidence type="ECO:0000256" key="4">
    <source>
        <dbReference type="ARBA" id="ARBA00022982"/>
    </source>
</evidence>
<protein>
    <submittedName>
        <fullName evidence="10">Cytochrome b561 domain-containing protein</fullName>
    </submittedName>
</protein>
<proteinExistence type="predicted"/>
<organism evidence="9 10">
    <name type="scientific">Heterorhabditis bacteriophora</name>
    <name type="common">Entomopathogenic nematode worm</name>
    <dbReference type="NCBI Taxonomy" id="37862"/>
    <lineage>
        <taxon>Eukaryota</taxon>
        <taxon>Metazoa</taxon>
        <taxon>Ecdysozoa</taxon>
        <taxon>Nematoda</taxon>
        <taxon>Chromadorea</taxon>
        <taxon>Rhabditida</taxon>
        <taxon>Rhabditina</taxon>
        <taxon>Rhabditomorpha</taxon>
        <taxon>Strongyloidea</taxon>
        <taxon>Heterorhabditidae</taxon>
        <taxon>Heterorhabditis</taxon>
    </lineage>
</organism>
<feature type="domain" description="Cytochrome b561" evidence="8">
    <location>
        <begin position="288"/>
        <end position="498"/>
    </location>
</feature>
<keyword evidence="5 7" id="KW-1133">Transmembrane helix</keyword>
<evidence type="ECO:0000256" key="6">
    <source>
        <dbReference type="ARBA" id="ARBA00023136"/>
    </source>
</evidence>
<dbReference type="WBParaSite" id="Hba_14921">
    <property type="protein sequence ID" value="Hba_14921"/>
    <property type="gene ID" value="Hba_14921"/>
</dbReference>
<evidence type="ECO:0000259" key="8">
    <source>
        <dbReference type="PROSITE" id="PS50939"/>
    </source>
</evidence>
<dbReference type="Proteomes" id="UP000095283">
    <property type="component" value="Unplaced"/>
</dbReference>
<dbReference type="InterPro" id="IPR006593">
    <property type="entry name" value="Cyt_b561/ferric_Rdtase_TM"/>
</dbReference>
<keyword evidence="4" id="KW-0249">Electron transport</keyword>
<keyword evidence="2" id="KW-0813">Transport</keyword>
<dbReference type="Gene3D" id="1.20.120.1770">
    <property type="match status" value="1"/>
</dbReference>
<accession>A0A1I7XB57</accession>
<dbReference type="CDD" id="cd08760">
    <property type="entry name" value="Cyt_b561_FRRS1_like"/>
    <property type="match status" value="1"/>
</dbReference>
<dbReference type="SMART" id="SM00665">
    <property type="entry name" value="B561"/>
    <property type="match status" value="1"/>
</dbReference>
<reference evidence="10" key="1">
    <citation type="submission" date="2016-11" db="UniProtKB">
        <authorList>
            <consortium name="WormBaseParasite"/>
        </authorList>
    </citation>
    <scope>IDENTIFICATION</scope>
</reference>
<keyword evidence="3 7" id="KW-0812">Transmembrane</keyword>
<evidence type="ECO:0000256" key="1">
    <source>
        <dbReference type="ARBA" id="ARBA00004370"/>
    </source>
</evidence>